<dbReference type="Gene3D" id="1.10.10.2120">
    <property type="match status" value="1"/>
</dbReference>
<dbReference type="STRING" id="1408163.A0A0F4YI72"/>
<dbReference type="Pfam" id="PF03417">
    <property type="entry name" value="AAT"/>
    <property type="match status" value="1"/>
</dbReference>
<keyword evidence="2" id="KW-0012">Acyltransferase</keyword>
<evidence type="ECO:0000259" key="1">
    <source>
        <dbReference type="Pfam" id="PF03417"/>
    </source>
</evidence>
<dbReference type="NCBIfam" id="NF040521">
    <property type="entry name" value="C45_proenzyme"/>
    <property type="match status" value="1"/>
</dbReference>
<dbReference type="OrthoDB" id="189997at2759"/>
<dbReference type="InterPro" id="IPR005079">
    <property type="entry name" value="Peptidase_C45_hydrolase"/>
</dbReference>
<sequence>MIKQIVCSGTPYNVHRLYPWPASPGRNRPRNHFHAGLFMKNSKQTWPQVQDTARQFDRLIREKWPRYYEELRGIADGAQRDILDIIALNVRTEIAFGQFSDGCTSLYWRDERYAFLGQNWDWMQEQKPNLIQLTIIQDSLPTIKMVTEAGIVGKIGLNDRGVGVCFNAIRVPGVDASRLPVHLGLRLVLESTSTTEAVERLEEIGLASAGHMLIGDAATATGLEFTSTTFARLALDANGRIVHTNHLLRPHPGVVESQWLADSPARIDVMEKNAAAAGQLSWQTFSRLFEDETNYPVSICRAQEGASTAATLFNIVMELGEKRAVVRMGRPAEMEERVVLEFS</sequence>
<organism evidence="2 3">
    <name type="scientific">Rasamsonia emersonii (strain ATCC 16479 / CBS 393.64 / IMI 116815)</name>
    <dbReference type="NCBI Taxonomy" id="1408163"/>
    <lineage>
        <taxon>Eukaryota</taxon>
        <taxon>Fungi</taxon>
        <taxon>Dikarya</taxon>
        <taxon>Ascomycota</taxon>
        <taxon>Pezizomycotina</taxon>
        <taxon>Eurotiomycetes</taxon>
        <taxon>Eurotiomycetidae</taxon>
        <taxon>Eurotiales</taxon>
        <taxon>Trichocomaceae</taxon>
        <taxon>Rasamsonia</taxon>
    </lineage>
</organism>
<comment type="caution">
    <text evidence="2">The sequence shown here is derived from an EMBL/GenBank/DDBJ whole genome shotgun (WGS) entry which is preliminary data.</text>
</comment>
<dbReference type="GeneID" id="25320750"/>
<proteinExistence type="predicted"/>
<dbReference type="InterPro" id="IPR047794">
    <property type="entry name" value="C45_proenzyme-like"/>
</dbReference>
<protein>
    <submittedName>
        <fullName evidence="2">Acyl-CoA:6-aminopenicillanic-acid-acyltransferase</fullName>
    </submittedName>
</protein>
<dbReference type="Gene3D" id="3.60.60.10">
    <property type="entry name" value="Penicillin V Acylase, Chain A"/>
    <property type="match status" value="1"/>
</dbReference>
<accession>A0A0F4YI72</accession>
<reference evidence="2 3" key="1">
    <citation type="submission" date="2015-04" db="EMBL/GenBank/DDBJ databases">
        <authorList>
            <person name="Heijne W.H."/>
            <person name="Fedorova N.D."/>
            <person name="Nierman W.C."/>
            <person name="Vollebregt A.W."/>
            <person name="Zhao Z."/>
            <person name="Wu L."/>
            <person name="Kumar M."/>
            <person name="Stam H."/>
            <person name="van den Berg M.A."/>
            <person name="Pel H.J."/>
        </authorList>
    </citation>
    <scope>NUCLEOTIDE SEQUENCE [LARGE SCALE GENOMIC DNA]</scope>
    <source>
        <strain evidence="2 3">CBS 393.64</strain>
    </source>
</reference>
<dbReference type="AlphaFoldDB" id="A0A0F4YI72"/>
<feature type="domain" description="Peptidase C45 hydrolase" evidence="1">
    <location>
        <begin position="109"/>
        <end position="332"/>
    </location>
</feature>
<keyword evidence="2" id="KW-0808">Transferase</keyword>
<dbReference type="PANTHER" id="PTHR34180:SF1">
    <property type="entry name" value="BETA-ALANYL-DOPAMINE_CARCININE HYDROLASE"/>
    <property type="match status" value="1"/>
</dbReference>
<dbReference type="Proteomes" id="UP000053958">
    <property type="component" value="Unassembled WGS sequence"/>
</dbReference>
<dbReference type="GO" id="GO:0016746">
    <property type="term" value="F:acyltransferase activity"/>
    <property type="evidence" value="ECO:0007669"/>
    <property type="project" value="UniProtKB-KW"/>
</dbReference>
<evidence type="ECO:0000313" key="2">
    <source>
        <dbReference type="EMBL" id="KKA17566.1"/>
    </source>
</evidence>
<dbReference type="PANTHER" id="PTHR34180">
    <property type="entry name" value="PEPTIDASE C45"/>
    <property type="match status" value="1"/>
</dbReference>
<name>A0A0F4YI72_RASE3</name>
<evidence type="ECO:0000313" key="3">
    <source>
        <dbReference type="Proteomes" id="UP000053958"/>
    </source>
</evidence>
<dbReference type="RefSeq" id="XP_013324178.1">
    <property type="nucleotide sequence ID" value="XM_013468724.1"/>
</dbReference>
<gene>
    <name evidence="2" type="ORF">T310_8494</name>
</gene>
<keyword evidence="3" id="KW-1185">Reference proteome</keyword>
<dbReference type="EMBL" id="LASV01000613">
    <property type="protein sequence ID" value="KKA17566.1"/>
    <property type="molecule type" value="Genomic_DNA"/>
</dbReference>
<dbReference type="InterPro" id="IPR047801">
    <property type="entry name" value="Peptidase_C45"/>
</dbReference>